<accession>A0A1G8KJ39</accession>
<keyword evidence="3" id="KW-1185">Reference proteome</keyword>
<evidence type="ECO:0000313" key="3">
    <source>
        <dbReference type="Proteomes" id="UP000198923"/>
    </source>
</evidence>
<dbReference type="RefSeq" id="WP_093175775.1">
    <property type="nucleotide sequence ID" value="NZ_FNCN01000051.1"/>
</dbReference>
<proteinExistence type="predicted"/>
<dbReference type="GO" id="GO:0003677">
    <property type="term" value="F:DNA binding"/>
    <property type="evidence" value="ECO:0007669"/>
    <property type="project" value="InterPro"/>
</dbReference>
<dbReference type="STRING" id="504805.SAMN05421505_15123"/>
<dbReference type="InterPro" id="IPR011010">
    <property type="entry name" value="DNA_brk_join_enz"/>
</dbReference>
<dbReference type="EMBL" id="FNCN01000051">
    <property type="protein sequence ID" value="SDI43438.1"/>
    <property type="molecule type" value="Genomic_DNA"/>
</dbReference>
<dbReference type="AlphaFoldDB" id="A0A1G8KJ39"/>
<evidence type="ECO:0000313" key="2">
    <source>
        <dbReference type="EMBL" id="SDI43438.1"/>
    </source>
</evidence>
<protein>
    <recommendedName>
        <fullName evidence="4">Site-specific recombinase XerD</fullName>
    </recommendedName>
</protein>
<evidence type="ECO:0000256" key="1">
    <source>
        <dbReference type="SAM" id="MobiDB-lite"/>
    </source>
</evidence>
<evidence type="ECO:0008006" key="4">
    <source>
        <dbReference type="Google" id="ProtNLM"/>
    </source>
</evidence>
<dbReference type="SUPFAM" id="SSF56349">
    <property type="entry name" value="DNA breaking-rejoining enzymes"/>
    <property type="match status" value="1"/>
</dbReference>
<sequence>MTRTYATGEQYERRYMAECCRCGRRRHKAGTWPDGYVCRTCSDRAVRTRGTCPGCGQDRALPGLRPGDGVPICTTCAGFSRTFDCSRCGFEGKLLGGRLCERCTLSDRLTALLDDGTGRIRPALVPLFNLLVAMEKPGSGLAWLAMRRSQPANASRLLQQLGLGQISLTHDAFHELQPWRTAAHLEELLMTSGVLPTVDKYLCSFQRWLPGHLASITDSEHVKTIRLFATWRVLPRLRARAERSHITPSVRRFAAEQIKYATAFLQWLGQRNNSLASCGQIDIDAWWAESSEHGRTCLRAFLSWAMQTRNCPRSLSIPAMKVSRRAALSEDERLDALGRLLTDTEIPIRLRVAGVIVLLYAQPVSRIVRLSVDDVVHDGDTLLLRLGEPASPVPAPVAALLLEHIANRDNMNTATNPASRWLFPGRRAGQPARPDHLSTLLNEAGIPASAARGAAIRQQLLELPAPVVADALGYHNKTTSRLIRETGGTWSRYAAGDHTRSPTSRPPRGAGDS</sequence>
<organism evidence="2 3">
    <name type="scientific">Sinosporangium album</name>
    <dbReference type="NCBI Taxonomy" id="504805"/>
    <lineage>
        <taxon>Bacteria</taxon>
        <taxon>Bacillati</taxon>
        <taxon>Actinomycetota</taxon>
        <taxon>Actinomycetes</taxon>
        <taxon>Streptosporangiales</taxon>
        <taxon>Streptosporangiaceae</taxon>
        <taxon>Sinosporangium</taxon>
    </lineage>
</organism>
<feature type="region of interest" description="Disordered" evidence="1">
    <location>
        <begin position="492"/>
        <end position="513"/>
    </location>
</feature>
<reference evidence="2 3" key="1">
    <citation type="submission" date="2016-10" db="EMBL/GenBank/DDBJ databases">
        <authorList>
            <person name="de Groot N.N."/>
        </authorList>
    </citation>
    <scope>NUCLEOTIDE SEQUENCE [LARGE SCALE GENOMIC DNA]</scope>
    <source>
        <strain evidence="2 3">CPCC 201354</strain>
    </source>
</reference>
<dbReference type="Proteomes" id="UP000198923">
    <property type="component" value="Unassembled WGS sequence"/>
</dbReference>
<gene>
    <name evidence="2" type="ORF">SAMN05421505_15123</name>
</gene>
<dbReference type="OrthoDB" id="3405537at2"/>
<name>A0A1G8KJ39_9ACTN</name>